<evidence type="ECO:0000256" key="1">
    <source>
        <dbReference type="ARBA" id="ARBA00010990"/>
    </source>
</evidence>
<evidence type="ECO:0000256" key="2">
    <source>
        <dbReference type="ARBA" id="ARBA00022679"/>
    </source>
</evidence>
<keyword evidence="2 5" id="KW-0808">Transferase</keyword>
<dbReference type="Pfam" id="PF01648">
    <property type="entry name" value="ACPS"/>
    <property type="match status" value="1"/>
</dbReference>
<feature type="domain" description="4'-phosphopantetheinyl transferase" evidence="3">
    <location>
        <begin position="130"/>
        <end position="201"/>
    </location>
</feature>
<dbReference type="PANTHER" id="PTHR12215:SF10">
    <property type="entry name" value="L-AMINOADIPATE-SEMIALDEHYDE DEHYDROGENASE-PHOSPHOPANTETHEINYL TRANSFERASE"/>
    <property type="match status" value="1"/>
</dbReference>
<comment type="caution">
    <text evidence="5">The sequence shown here is derived from an EMBL/GenBank/DDBJ whole genome shotgun (WGS) entry which is preliminary data.</text>
</comment>
<dbReference type="SUPFAM" id="SSF56214">
    <property type="entry name" value="4'-phosphopantetheinyl transferase"/>
    <property type="match status" value="2"/>
</dbReference>
<dbReference type="InterPro" id="IPR050559">
    <property type="entry name" value="P-Pant_transferase_sf"/>
</dbReference>
<dbReference type="EMBL" id="BAABIQ010000003">
    <property type="protein sequence ID" value="GAA4779834.1"/>
    <property type="molecule type" value="Genomic_DNA"/>
</dbReference>
<name>A0ABP9ADS9_9SPHI</name>
<comment type="similarity">
    <text evidence="1">Belongs to the P-Pant transferase superfamily. Gsp/Sfp/HetI/AcpT family.</text>
</comment>
<evidence type="ECO:0000313" key="5">
    <source>
        <dbReference type="EMBL" id="GAA4779834.1"/>
    </source>
</evidence>
<dbReference type="Pfam" id="PF22624">
    <property type="entry name" value="AASDHPPT_N"/>
    <property type="match status" value="1"/>
</dbReference>
<accession>A0ABP9ADS9</accession>
<evidence type="ECO:0000313" key="6">
    <source>
        <dbReference type="Proteomes" id="UP001501411"/>
    </source>
</evidence>
<feature type="domain" description="4'-phosphopantetheinyl transferase N-terminal" evidence="4">
    <location>
        <begin position="40"/>
        <end position="125"/>
    </location>
</feature>
<dbReference type="InterPro" id="IPR037143">
    <property type="entry name" value="4-PPantetheinyl_Trfase_dom_sf"/>
</dbReference>
<evidence type="ECO:0000259" key="3">
    <source>
        <dbReference type="Pfam" id="PF01648"/>
    </source>
</evidence>
<gene>
    <name evidence="5" type="ORF">GCM10023231_03310</name>
</gene>
<reference evidence="6" key="1">
    <citation type="journal article" date="2019" name="Int. J. Syst. Evol. Microbiol.">
        <title>The Global Catalogue of Microorganisms (GCM) 10K type strain sequencing project: providing services to taxonomists for standard genome sequencing and annotation.</title>
        <authorList>
            <consortium name="The Broad Institute Genomics Platform"/>
            <consortium name="The Broad Institute Genome Sequencing Center for Infectious Disease"/>
            <person name="Wu L."/>
            <person name="Ma J."/>
        </authorList>
    </citation>
    <scope>NUCLEOTIDE SEQUENCE [LARGE SCALE GENOMIC DNA]</scope>
    <source>
        <strain evidence="6">JCM 18200</strain>
    </source>
</reference>
<evidence type="ECO:0000259" key="4">
    <source>
        <dbReference type="Pfam" id="PF22624"/>
    </source>
</evidence>
<dbReference type="RefSeq" id="WP_345229948.1">
    <property type="nucleotide sequence ID" value="NZ_BAABIQ010000003.1"/>
</dbReference>
<dbReference type="Proteomes" id="UP001501411">
    <property type="component" value="Unassembled WGS sequence"/>
</dbReference>
<proteinExistence type="inferred from homology"/>
<keyword evidence="6" id="KW-1185">Reference proteome</keyword>
<sequence>MITNQLLVPPVWPPINLQQIRDKMAVGTLILRLSIQDNRQYLSTAKQLLPETEQLRANRFIQQDDQLRFVLGRRLLREILGLHIQCSAVAVPLVYNAYGKPALPTHNPVKVHFNISHSGDYVLIALSDTPVGIDTEHMKAGFAYQDFASTVFSTAETNAIKQSPIPYETFYLFWTRKEAFLKNKGCGLALSPQEIPALDGQHLLPVKTPTAYAIHSFSYARDYIGSICLKQTAMTNIHFYTVGLG</sequence>
<dbReference type="InterPro" id="IPR055066">
    <property type="entry name" value="AASDHPPT_N"/>
</dbReference>
<dbReference type="PANTHER" id="PTHR12215">
    <property type="entry name" value="PHOSPHOPANTETHEINE TRANSFERASE"/>
    <property type="match status" value="1"/>
</dbReference>
<dbReference type="InterPro" id="IPR008278">
    <property type="entry name" value="4-PPantetheinyl_Trfase_dom"/>
</dbReference>
<protein>
    <submittedName>
        <fullName evidence="5">4'-phosphopantetheinyl transferase superfamily protein</fullName>
    </submittedName>
</protein>
<organism evidence="5 6">
    <name type="scientific">Olivibacter ginsenosidimutans</name>
    <dbReference type="NCBI Taxonomy" id="1176537"/>
    <lineage>
        <taxon>Bacteria</taxon>
        <taxon>Pseudomonadati</taxon>
        <taxon>Bacteroidota</taxon>
        <taxon>Sphingobacteriia</taxon>
        <taxon>Sphingobacteriales</taxon>
        <taxon>Sphingobacteriaceae</taxon>
        <taxon>Olivibacter</taxon>
    </lineage>
</organism>
<dbReference type="Gene3D" id="3.90.470.20">
    <property type="entry name" value="4'-phosphopantetheinyl transferase domain"/>
    <property type="match status" value="2"/>
</dbReference>
<dbReference type="GO" id="GO:0016740">
    <property type="term" value="F:transferase activity"/>
    <property type="evidence" value="ECO:0007669"/>
    <property type="project" value="UniProtKB-KW"/>
</dbReference>